<dbReference type="InterPro" id="IPR006791">
    <property type="entry name" value="Pox_D2"/>
</dbReference>
<dbReference type="GeneID" id="11107227"/>
<proteinExistence type="predicted"/>
<protein>
    <submittedName>
        <fullName evidence="5">Virion core protein</fullName>
    </submittedName>
</protein>
<comment type="function">
    <text evidence="4">Late protein which is part of a large complex required for early virion morphogenesis. This complex participates in the formation of virosomes and the incorporation of virosomal contents into nascent immature virions.</text>
</comment>
<accession>G3EIG5</accession>
<dbReference type="RefSeq" id="YP_004821440.1">
    <property type="nucleotide sequence ID" value="NC_015960.1"/>
</dbReference>
<dbReference type="EMBL" id="HQ849551">
    <property type="protein sequence ID" value="AEN03676.1"/>
    <property type="molecule type" value="Genomic_DNA"/>
</dbReference>
<name>G3EIG5_9POXV</name>
<dbReference type="Proteomes" id="UP000164653">
    <property type="component" value="Segment"/>
</dbReference>
<keyword evidence="2" id="KW-0946">Virion</keyword>
<keyword evidence="3" id="KW-0426">Late protein</keyword>
<comment type="subcellular location">
    <subcellularLocation>
        <location evidence="1">Virion</location>
    </subcellularLocation>
</comment>
<evidence type="ECO:0000313" key="6">
    <source>
        <dbReference type="Proteomes" id="UP000164653"/>
    </source>
</evidence>
<evidence type="ECO:0000256" key="2">
    <source>
        <dbReference type="ARBA" id="ARBA00022844"/>
    </source>
</evidence>
<evidence type="ECO:0000313" key="5">
    <source>
        <dbReference type="EMBL" id="AEN03676.1"/>
    </source>
</evidence>
<evidence type="ECO:0000256" key="3">
    <source>
        <dbReference type="ARBA" id="ARBA00022921"/>
    </source>
</evidence>
<reference evidence="5 6" key="1">
    <citation type="journal article" date="2011" name="J. Virol.">
        <title>The genome of yoka poxvirus.</title>
        <authorList>
            <person name="Zhao G."/>
            <person name="Droit L."/>
            <person name="Tesh R.B."/>
            <person name="Popov V.L."/>
            <person name="Little N.S."/>
            <person name="Upton C."/>
            <person name="Virgin H.W."/>
            <person name="Wang D."/>
        </authorList>
    </citation>
    <scope>NUCLEOTIDE SEQUENCE [LARGE SCALE GENOMIC DNA]</scope>
    <source>
        <strain evidence="5">DakArB 4268</strain>
    </source>
</reference>
<dbReference type="KEGG" id="vg:11107227"/>
<keyword evidence="6" id="KW-1185">Reference proteome</keyword>
<dbReference type="GO" id="GO:0044423">
    <property type="term" value="C:virion component"/>
    <property type="evidence" value="ECO:0007669"/>
    <property type="project" value="UniProtKB-KW"/>
</dbReference>
<evidence type="ECO:0000256" key="1">
    <source>
        <dbReference type="ARBA" id="ARBA00004328"/>
    </source>
</evidence>
<sequence length="145" mass="16922">MSIDVKKIINLLNYNMLFPGDIKDLLNEKYVVIERKSNGTPVIAHVYDIMARFDNLTIYRIAKFLFRNRPDVIRILFLENIEPLIPIKSINLTYEDDKNNVLDNNNIGTKTALLELFNSFVTGKSEPVPYYYLSLRKDINHIITK</sequence>
<gene>
    <name evidence="5" type="ORF">YKV087c</name>
</gene>
<organism evidence="5 6">
    <name type="scientific">Yokapox virus</name>
    <dbReference type="NCBI Taxonomy" id="1076255"/>
    <lineage>
        <taxon>Viruses</taxon>
        <taxon>Varidnaviria</taxon>
        <taxon>Bamfordvirae</taxon>
        <taxon>Nucleocytoviricota</taxon>
        <taxon>Pokkesviricetes</taxon>
        <taxon>Chitovirales</taxon>
        <taxon>Poxviridae</taxon>
        <taxon>Chordopoxvirinae</taxon>
        <taxon>Centapoxvirus</taxon>
        <taxon>Centapoxvirus yokapox</taxon>
    </lineage>
</organism>
<dbReference type="OrthoDB" id="13308at10239"/>
<evidence type="ECO:0000256" key="4">
    <source>
        <dbReference type="ARBA" id="ARBA00024939"/>
    </source>
</evidence>
<dbReference type="Pfam" id="PF04701">
    <property type="entry name" value="Pox_D2"/>
    <property type="match status" value="1"/>
</dbReference>